<reference evidence="2" key="1">
    <citation type="journal article" date="2019" name="Int. J. Syst. Evol. Microbiol.">
        <title>The Global Catalogue of Microorganisms (GCM) 10K type strain sequencing project: providing services to taxonomists for standard genome sequencing and annotation.</title>
        <authorList>
            <consortium name="The Broad Institute Genomics Platform"/>
            <consortium name="The Broad Institute Genome Sequencing Center for Infectious Disease"/>
            <person name="Wu L."/>
            <person name="Ma J."/>
        </authorList>
    </citation>
    <scope>NUCLEOTIDE SEQUENCE [LARGE SCALE GENOMIC DNA]</scope>
    <source>
        <strain evidence="2">IBRC-M 10906</strain>
    </source>
</reference>
<evidence type="ECO:0000313" key="2">
    <source>
        <dbReference type="Proteomes" id="UP001597478"/>
    </source>
</evidence>
<protein>
    <submittedName>
        <fullName evidence="1">MerR family transcriptional regulator</fullName>
    </submittedName>
</protein>
<dbReference type="Gene3D" id="1.10.1660.10">
    <property type="match status" value="1"/>
</dbReference>
<name>A0ABW5W6D7_9PSEU</name>
<accession>A0ABW5W6D7</accession>
<keyword evidence="2" id="KW-1185">Reference proteome</keyword>
<dbReference type="Proteomes" id="UP001597478">
    <property type="component" value="Unassembled WGS sequence"/>
</dbReference>
<dbReference type="SUPFAM" id="SSF46955">
    <property type="entry name" value="Putative DNA-binding domain"/>
    <property type="match status" value="1"/>
</dbReference>
<dbReference type="EMBL" id="JBHUOF010000007">
    <property type="protein sequence ID" value="MFD2799065.1"/>
    <property type="molecule type" value="Genomic_DNA"/>
</dbReference>
<sequence length="60" mass="6841">MTSSDRLVPTADAAKAIGVDRRTLSRWVVDGVVEPDLVTPGGHYRWNIERLKRALERPRR</sequence>
<organism evidence="1 2">
    <name type="scientific">Prauserella oleivorans</name>
    <dbReference type="NCBI Taxonomy" id="1478153"/>
    <lineage>
        <taxon>Bacteria</taxon>
        <taxon>Bacillati</taxon>
        <taxon>Actinomycetota</taxon>
        <taxon>Actinomycetes</taxon>
        <taxon>Pseudonocardiales</taxon>
        <taxon>Pseudonocardiaceae</taxon>
        <taxon>Prauserella</taxon>
    </lineage>
</organism>
<comment type="caution">
    <text evidence="1">The sequence shown here is derived from an EMBL/GenBank/DDBJ whole genome shotgun (WGS) entry which is preliminary data.</text>
</comment>
<dbReference type="RefSeq" id="WP_377386551.1">
    <property type="nucleotide sequence ID" value="NZ_JBHSAN010000006.1"/>
</dbReference>
<evidence type="ECO:0000313" key="1">
    <source>
        <dbReference type="EMBL" id="MFD2799065.1"/>
    </source>
</evidence>
<gene>
    <name evidence="1" type="ORF">ACFS2C_06640</name>
</gene>
<proteinExistence type="predicted"/>
<dbReference type="InterPro" id="IPR009061">
    <property type="entry name" value="DNA-bd_dom_put_sf"/>
</dbReference>